<evidence type="ECO:0000313" key="5">
    <source>
        <dbReference type="Proteomes" id="UP000054558"/>
    </source>
</evidence>
<evidence type="ECO:0000313" key="4">
    <source>
        <dbReference type="EMBL" id="GAQ87052.1"/>
    </source>
</evidence>
<dbReference type="PROSITE" id="PS51387">
    <property type="entry name" value="FAD_PCMH"/>
    <property type="match status" value="1"/>
</dbReference>
<sequence length="668" mass="74024">MALVAFLLLALLPCTAHASSRFPWLFGYNGTGCLRIPSIPFVGYCGIPYELSNFQGLYECPNECSMGRPKTLEDVKALVRDHSSVKAVGAGLSWNAEQFCPEALPNSIGIAMTELTNLRPLFTEDPSDWDTGSPEFPIQVDKENLLVTVDAGVPLRTLLNFLAYPAFLLSKDTPYSELPQYEPGYFLKGVSQIMDVTVGGGVATSTHGSSQKHSTLSSQVVAIDVILANGTEKHFTKEDNPHLFKALQVNVGQLGIVTRLTFEIVPQPVIKRTRTSLTAYESIAKLTDLANAWKNGKAQGKSLQEVMAENGYKDFIVLWFMALDDKEPNTWYLELEEDPTSSTVPLSATEEVLLQKLLNELHDFNGAATAKEPEDRKQVETAAVPQNCLLGYGAKLFSEIFRSVVSGGLDSITAPALIGYPTLRPEWLAIWALVGRTKEYEVCVPLEEIGEAMDEMLEFFEEYKPEAKYGFRTPTGFRLADEEDAYLASGNGGPRICMEIDDFSSLNTDSPNWQVKSFFPDDTSLPESSFHSVELYIEVPRGVKTAKGVRLNNIVSIMLKHNGRLHWGKAGMDEFGRCFRGAEQWGKAWCDFGCAVQELDPEPRKFQSSSPIWEWHAKKGARAVSDFQDCCTADGFSPLCTCDPGPRPVTCTFEAEEAEARRDFRIEL</sequence>
<dbReference type="InterPro" id="IPR016166">
    <property type="entry name" value="FAD-bd_PCMH"/>
</dbReference>
<dbReference type="Gene3D" id="3.30.43.10">
    <property type="entry name" value="Uridine Diphospho-n-acetylenolpyruvylglucosamine Reductase, domain 2"/>
    <property type="match status" value="1"/>
</dbReference>
<comment type="cofactor">
    <cofactor evidence="1">
        <name>FAD</name>
        <dbReference type="ChEBI" id="CHEBI:57692"/>
    </cofactor>
</comment>
<keyword evidence="5" id="KW-1185">Reference proteome</keyword>
<feature type="domain" description="FAD-binding PCMH-type" evidence="3">
    <location>
        <begin position="58"/>
        <end position="267"/>
    </location>
</feature>
<dbReference type="GO" id="GO:0016899">
    <property type="term" value="F:oxidoreductase activity, acting on the CH-OH group of donors, oxygen as acceptor"/>
    <property type="evidence" value="ECO:0007669"/>
    <property type="project" value="InterPro"/>
</dbReference>
<organism evidence="4 5">
    <name type="scientific">Klebsormidium nitens</name>
    <name type="common">Green alga</name>
    <name type="synonym">Ulothrix nitens</name>
    <dbReference type="NCBI Taxonomy" id="105231"/>
    <lineage>
        <taxon>Eukaryota</taxon>
        <taxon>Viridiplantae</taxon>
        <taxon>Streptophyta</taxon>
        <taxon>Klebsormidiophyceae</taxon>
        <taxon>Klebsormidiales</taxon>
        <taxon>Klebsormidiaceae</taxon>
        <taxon>Klebsormidium</taxon>
    </lineage>
</organism>
<protein>
    <recommendedName>
        <fullName evidence="3">FAD-binding PCMH-type domain-containing protein</fullName>
    </recommendedName>
</protein>
<evidence type="ECO:0000256" key="2">
    <source>
        <dbReference type="SAM" id="SignalP"/>
    </source>
</evidence>
<evidence type="ECO:0000256" key="1">
    <source>
        <dbReference type="ARBA" id="ARBA00001974"/>
    </source>
</evidence>
<dbReference type="STRING" id="105231.A0A1Y1IAR6"/>
<name>A0A1Y1IAR6_KLENI</name>
<evidence type="ECO:0000259" key="3">
    <source>
        <dbReference type="PROSITE" id="PS51387"/>
    </source>
</evidence>
<dbReference type="Proteomes" id="UP000054558">
    <property type="component" value="Unassembled WGS sequence"/>
</dbReference>
<dbReference type="EMBL" id="DF237277">
    <property type="protein sequence ID" value="GAQ87052.1"/>
    <property type="molecule type" value="Genomic_DNA"/>
</dbReference>
<dbReference type="InterPro" id="IPR016169">
    <property type="entry name" value="FAD-bd_PCMH_sub2"/>
</dbReference>
<feature type="chain" id="PRO_5011987920" description="FAD-binding PCMH-type domain-containing protein" evidence="2">
    <location>
        <begin position="19"/>
        <end position="668"/>
    </location>
</feature>
<dbReference type="OrthoDB" id="610608at2759"/>
<reference evidence="4 5" key="1">
    <citation type="journal article" date="2014" name="Nat. Commun.">
        <title>Klebsormidium flaccidum genome reveals primary factors for plant terrestrial adaptation.</title>
        <authorList>
            <person name="Hori K."/>
            <person name="Maruyama F."/>
            <person name="Fujisawa T."/>
            <person name="Togashi T."/>
            <person name="Yamamoto N."/>
            <person name="Seo M."/>
            <person name="Sato S."/>
            <person name="Yamada T."/>
            <person name="Mori H."/>
            <person name="Tajima N."/>
            <person name="Moriyama T."/>
            <person name="Ikeuchi M."/>
            <person name="Watanabe M."/>
            <person name="Wada H."/>
            <person name="Kobayashi K."/>
            <person name="Saito M."/>
            <person name="Masuda T."/>
            <person name="Sasaki-Sekimoto Y."/>
            <person name="Mashiguchi K."/>
            <person name="Awai K."/>
            <person name="Shimojima M."/>
            <person name="Masuda S."/>
            <person name="Iwai M."/>
            <person name="Nobusawa T."/>
            <person name="Narise T."/>
            <person name="Kondo S."/>
            <person name="Saito H."/>
            <person name="Sato R."/>
            <person name="Murakawa M."/>
            <person name="Ihara Y."/>
            <person name="Oshima-Yamada Y."/>
            <person name="Ohtaka K."/>
            <person name="Satoh M."/>
            <person name="Sonobe K."/>
            <person name="Ishii M."/>
            <person name="Ohtani R."/>
            <person name="Kanamori-Sato M."/>
            <person name="Honoki R."/>
            <person name="Miyazaki D."/>
            <person name="Mochizuki H."/>
            <person name="Umetsu J."/>
            <person name="Higashi K."/>
            <person name="Shibata D."/>
            <person name="Kamiya Y."/>
            <person name="Sato N."/>
            <person name="Nakamura Y."/>
            <person name="Tabata S."/>
            <person name="Ida S."/>
            <person name="Kurokawa K."/>
            <person name="Ohta H."/>
        </authorList>
    </citation>
    <scope>NUCLEOTIDE SEQUENCE [LARGE SCALE GENOMIC DNA]</scope>
    <source>
        <strain evidence="4 5">NIES-2285</strain>
    </source>
</reference>
<accession>A0A1Y1IAR6</accession>
<dbReference type="Gene3D" id="3.30.465.10">
    <property type="match status" value="1"/>
</dbReference>
<gene>
    <name evidence="4" type="ORF">KFL_003280060</name>
</gene>
<dbReference type="GO" id="GO:0071949">
    <property type="term" value="F:FAD binding"/>
    <property type="evidence" value="ECO:0007669"/>
    <property type="project" value="InterPro"/>
</dbReference>
<dbReference type="InterPro" id="IPR036318">
    <property type="entry name" value="FAD-bd_PCMH-like_sf"/>
</dbReference>
<dbReference type="AlphaFoldDB" id="A0A1Y1IAR6"/>
<dbReference type="GO" id="GO:0016491">
    <property type="term" value="F:oxidoreductase activity"/>
    <property type="evidence" value="ECO:0000318"/>
    <property type="project" value="GO_Central"/>
</dbReference>
<feature type="signal peptide" evidence="2">
    <location>
        <begin position="1"/>
        <end position="18"/>
    </location>
</feature>
<keyword evidence="2" id="KW-0732">Signal</keyword>
<dbReference type="SUPFAM" id="SSF56176">
    <property type="entry name" value="FAD-binding/transporter-associated domain-like"/>
    <property type="match status" value="1"/>
</dbReference>
<dbReference type="InterPro" id="IPR016167">
    <property type="entry name" value="FAD-bd_PCMH_sub1"/>
</dbReference>
<dbReference type="Gene3D" id="3.30.70.2520">
    <property type="match status" value="1"/>
</dbReference>
<dbReference type="OMA" id="AFPWFID"/>
<proteinExistence type="predicted"/>
<dbReference type="PANTHER" id="PTHR43762:SF5">
    <property type="entry name" value="FAD-BINDING PCMH-TYPE DOMAIN-CONTAINING PROTEIN"/>
    <property type="match status" value="1"/>
</dbReference>
<dbReference type="PANTHER" id="PTHR43762">
    <property type="entry name" value="L-GULONOLACTONE OXIDASE"/>
    <property type="match status" value="1"/>
</dbReference>
<dbReference type="InterPro" id="IPR010031">
    <property type="entry name" value="FAD_lactone_oxidase-like"/>
</dbReference>